<organism evidence="2 3">
    <name type="scientific">Pelobium manganitolerans</name>
    <dbReference type="NCBI Taxonomy" id="1842495"/>
    <lineage>
        <taxon>Bacteria</taxon>
        <taxon>Pseudomonadati</taxon>
        <taxon>Bacteroidota</taxon>
        <taxon>Sphingobacteriia</taxon>
        <taxon>Sphingobacteriales</taxon>
        <taxon>Sphingobacteriaceae</taxon>
        <taxon>Pelobium</taxon>
    </lineage>
</organism>
<feature type="domain" description="HTH cro/C1-type" evidence="1">
    <location>
        <begin position="13"/>
        <end position="69"/>
    </location>
</feature>
<evidence type="ECO:0000313" key="3">
    <source>
        <dbReference type="Proteomes" id="UP000283433"/>
    </source>
</evidence>
<dbReference type="GO" id="GO:0003677">
    <property type="term" value="F:DNA binding"/>
    <property type="evidence" value="ECO:0007669"/>
    <property type="project" value="InterPro"/>
</dbReference>
<protein>
    <recommendedName>
        <fullName evidence="1">HTH cro/C1-type domain-containing protein</fullName>
    </recommendedName>
</protein>
<dbReference type="SUPFAM" id="SSF47413">
    <property type="entry name" value="lambda repressor-like DNA-binding domains"/>
    <property type="match status" value="1"/>
</dbReference>
<gene>
    <name evidence="2" type="ORF">BCY91_12625</name>
</gene>
<evidence type="ECO:0000313" key="2">
    <source>
        <dbReference type="EMBL" id="RKD12525.1"/>
    </source>
</evidence>
<evidence type="ECO:0000259" key="1">
    <source>
        <dbReference type="PROSITE" id="PS50943"/>
    </source>
</evidence>
<name>A0A419S210_9SPHI</name>
<accession>A0A419S210</accession>
<dbReference type="Pfam" id="PF12844">
    <property type="entry name" value="HTH_19"/>
    <property type="match status" value="1"/>
</dbReference>
<keyword evidence="3" id="KW-1185">Reference proteome</keyword>
<dbReference type="InterPro" id="IPR010982">
    <property type="entry name" value="Lambda_DNA-bd_dom_sf"/>
</dbReference>
<dbReference type="PROSITE" id="PS50943">
    <property type="entry name" value="HTH_CROC1"/>
    <property type="match status" value="1"/>
</dbReference>
<dbReference type="AlphaFoldDB" id="A0A419S210"/>
<reference evidence="2 3" key="1">
    <citation type="submission" date="2016-07" db="EMBL/GenBank/DDBJ databases">
        <title>Genome of Pelobium manganitolerans.</title>
        <authorList>
            <person name="Wu S."/>
            <person name="Wang G."/>
        </authorList>
    </citation>
    <scope>NUCLEOTIDE SEQUENCE [LARGE SCALE GENOMIC DNA]</scope>
    <source>
        <strain evidence="2 3">YS-25</strain>
    </source>
</reference>
<dbReference type="Gene3D" id="1.10.260.40">
    <property type="entry name" value="lambda repressor-like DNA-binding domains"/>
    <property type="match status" value="1"/>
</dbReference>
<dbReference type="EMBL" id="MBTA01000030">
    <property type="protein sequence ID" value="RKD12525.1"/>
    <property type="molecule type" value="Genomic_DNA"/>
</dbReference>
<dbReference type="CDD" id="cd00093">
    <property type="entry name" value="HTH_XRE"/>
    <property type="match status" value="1"/>
</dbReference>
<dbReference type="InterPro" id="IPR001387">
    <property type="entry name" value="Cro/C1-type_HTH"/>
</dbReference>
<dbReference type="OrthoDB" id="1098513at2"/>
<dbReference type="Proteomes" id="UP000283433">
    <property type="component" value="Unassembled WGS sequence"/>
</dbReference>
<proteinExistence type="predicted"/>
<dbReference type="SMART" id="SM00530">
    <property type="entry name" value="HTH_XRE"/>
    <property type="match status" value="1"/>
</dbReference>
<comment type="caution">
    <text evidence="2">The sequence shown here is derived from an EMBL/GenBank/DDBJ whole genome shotgun (WGS) entry which is preliminary data.</text>
</comment>
<sequence length="78" mass="9015">MKSKFELEIVNNVRKIRKELNKSQTYVAMILDVSDGYIGQIESSKSASMYSYDQLNKLAEDFDCSPKDFFPRTPLVKD</sequence>